<evidence type="ECO:0000256" key="1">
    <source>
        <dbReference type="ARBA" id="ARBA00000654"/>
    </source>
</evidence>
<accession>A1SYR7</accession>
<evidence type="ECO:0000256" key="4">
    <source>
        <dbReference type="ARBA" id="ARBA00011233"/>
    </source>
</evidence>
<comment type="catalytic activity">
    <reaction evidence="1">
        <text>2-dehydro-3-deoxy-6-phospho-D-gluconate = D-glyceraldehyde 3-phosphate + pyruvate</text>
        <dbReference type="Rhea" id="RHEA:17089"/>
        <dbReference type="ChEBI" id="CHEBI:15361"/>
        <dbReference type="ChEBI" id="CHEBI:57569"/>
        <dbReference type="ChEBI" id="CHEBI:59776"/>
        <dbReference type="EC" id="4.1.2.14"/>
    </reaction>
</comment>
<evidence type="ECO:0000313" key="9">
    <source>
        <dbReference type="EMBL" id="ABM04632.1"/>
    </source>
</evidence>
<dbReference type="InterPro" id="IPR000887">
    <property type="entry name" value="Aldlse_KDPG_KHG"/>
</dbReference>
<dbReference type="Pfam" id="PF01081">
    <property type="entry name" value="Aldolase"/>
    <property type="match status" value="1"/>
</dbReference>
<sequence length="215" mass="22320">MNWTLSPGEVFAHSPVVPVMVINNIEDALPMARALAAGGINIFEVTLRTKVALEAIKAIATAMPEAMIGAGTIINAQQYDAAVAAGAKFIISPGYSQRLLEHAKTGYAPLIPGVATPSEIITALELGYDHLKFFPAEANGGAAALKAIAGPLPQVRFCPTGGISLNNVADYMALNCVATVGGSWMLPNDAIAQGHWDKVTKLAGQAVSLMANLKA</sequence>
<evidence type="ECO:0000256" key="2">
    <source>
        <dbReference type="ARBA" id="ARBA00004736"/>
    </source>
</evidence>
<evidence type="ECO:0000313" key="10">
    <source>
        <dbReference type="Proteomes" id="UP000000639"/>
    </source>
</evidence>
<dbReference type="NCBIfam" id="TIGR01182">
    <property type="entry name" value="eda"/>
    <property type="match status" value="1"/>
</dbReference>
<name>A1SYR7_PSYIN</name>
<reference evidence="9 10" key="1">
    <citation type="submission" date="2007-01" db="EMBL/GenBank/DDBJ databases">
        <title>Complete sequence of Psychromonas ingrahamii 37.</title>
        <authorList>
            <consortium name="US DOE Joint Genome Institute"/>
            <person name="Copeland A."/>
            <person name="Lucas S."/>
            <person name="Lapidus A."/>
            <person name="Barry K."/>
            <person name="Detter J.C."/>
            <person name="Glavina del Rio T."/>
            <person name="Hammon N."/>
            <person name="Israni S."/>
            <person name="Dalin E."/>
            <person name="Tice H."/>
            <person name="Pitluck S."/>
            <person name="Thompson L.S."/>
            <person name="Brettin T."/>
            <person name="Bruce D."/>
            <person name="Han C."/>
            <person name="Tapia R."/>
            <person name="Schmutz J."/>
            <person name="Larimer F."/>
            <person name="Land M."/>
            <person name="Hauser L."/>
            <person name="Kyrpides N."/>
            <person name="Ivanova N."/>
            <person name="Staley J."/>
            <person name="Richardson P."/>
        </authorList>
    </citation>
    <scope>NUCLEOTIDE SEQUENCE [LARGE SCALE GENOMIC DNA]</scope>
    <source>
        <strain evidence="9 10">37</strain>
    </source>
</reference>
<evidence type="ECO:0000256" key="7">
    <source>
        <dbReference type="ARBA" id="ARBA00023270"/>
    </source>
</evidence>
<dbReference type="Gene3D" id="3.20.20.70">
    <property type="entry name" value="Aldolase class I"/>
    <property type="match status" value="1"/>
</dbReference>
<gene>
    <name evidence="9" type="ordered locus">Ping_2930</name>
</gene>
<comment type="similarity">
    <text evidence="3">Belongs to the KHG/KDPG aldolase family.</text>
</comment>
<evidence type="ECO:0000256" key="8">
    <source>
        <dbReference type="ARBA" id="ARBA00023277"/>
    </source>
</evidence>
<dbReference type="RefSeq" id="WP_011771186.1">
    <property type="nucleotide sequence ID" value="NC_008709.1"/>
</dbReference>
<dbReference type="EC" id="4.1.2.14" evidence="5"/>
<evidence type="ECO:0000256" key="5">
    <source>
        <dbReference type="ARBA" id="ARBA00013063"/>
    </source>
</evidence>
<proteinExistence type="inferred from homology"/>
<dbReference type="SUPFAM" id="SSF51569">
    <property type="entry name" value="Aldolase"/>
    <property type="match status" value="1"/>
</dbReference>
<dbReference type="InterPro" id="IPR031337">
    <property type="entry name" value="KDPG/KHG_AS_1"/>
</dbReference>
<dbReference type="HOGENOM" id="CLU_077795_1_1_6"/>
<protein>
    <recommendedName>
        <fullName evidence="5">2-dehydro-3-deoxy-phosphogluconate aldolase</fullName>
        <ecNumber evidence="5">4.1.2.14</ecNumber>
    </recommendedName>
</protein>
<dbReference type="KEGG" id="pin:Ping_2930"/>
<dbReference type="EMBL" id="CP000510">
    <property type="protein sequence ID" value="ABM04632.1"/>
    <property type="molecule type" value="Genomic_DNA"/>
</dbReference>
<dbReference type="NCBIfam" id="NF004325">
    <property type="entry name" value="PRK05718.1"/>
    <property type="match status" value="1"/>
</dbReference>
<comment type="pathway">
    <text evidence="2">Carbohydrate acid metabolism; 2-dehydro-3-deoxy-D-gluconate degradation; D-glyceraldehyde 3-phosphate and pyruvate from 2-dehydro-3-deoxy-D-gluconate: step 2/2.</text>
</comment>
<evidence type="ECO:0000256" key="6">
    <source>
        <dbReference type="ARBA" id="ARBA00023239"/>
    </source>
</evidence>
<dbReference type="Proteomes" id="UP000000639">
    <property type="component" value="Chromosome"/>
</dbReference>
<dbReference type="PANTHER" id="PTHR30246:SF1">
    <property type="entry name" value="2-DEHYDRO-3-DEOXY-6-PHOSPHOGALACTONATE ALDOLASE-RELATED"/>
    <property type="match status" value="1"/>
</dbReference>
<dbReference type="PANTHER" id="PTHR30246">
    <property type="entry name" value="2-KETO-3-DEOXY-6-PHOSPHOGLUCONATE ALDOLASE"/>
    <property type="match status" value="1"/>
</dbReference>
<dbReference type="InterPro" id="IPR013785">
    <property type="entry name" value="Aldolase_TIM"/>
</dbReference>
<keyword evidence="7" id="KW-0704">Schiff base</keyword>
<keyword evidence="6 9" id="KW-0456">Lyase</keyword>
<organism evidence="9 10">
    <name type="scientific">Psychromonas ingrahamii (strain DSM 17664 / CCUG 51855 / 37)</name>
    <dbReference type="NCBI Taxonomy" id="357804"/>
    <lineage>
        <taxon>Bacteria</taxon>
        <taxon>Pseudomonadati</taxon>
        <taxon>Pseudomonadota</taxon>
        <taxon>Gammaproteobacteria</taxon>
        <taxon>Alteromonadales</taxon>
        <taxon>Psychromonadaceae</taxon>
        <taxon>Psychromonas</taxon>
    </lineage>
</organism>
<dbReference type="PROSITE" id="PS00160">
    <property type="entry name" value="ALDOLASE_KDPG_KHG_2"/>
    <property type="match status" value="1"/>
</dbReference>
<dbReference type="AlphaFoldDB" id="A1SYR7"/>
<dbReference type="CDD" id="cd00452">
    <property type="entry name" value="KDPG_aldolase"/>
    <property type="match status" value="1"/>
</dbReference>
<dbReference type="GO" id="GO:0008675">
    <property type="term" value="F:2-dehydro-3-deoxy-phosphogluconate aldolase activity"/>
    <property type="evidence" value="ECO:0007669"/>
    <property type="project" value="UniProtKB-EC"/>
</dbReference>
<dbReference type="STRING" id="357804.Ping_2930"/>
<keyword evidence="8" id="KW-0119">Carbohydrate metabolism</keyword>
<comment type="subunit">
    <text evidence="4">Homotrimer.</text>
</comment>
<dbReference type="OrthoDB" id="9805177at2"/>
<dbReference type="InterPro" id="IPR031338">
    <property type="entry name" value="KDPG/KHG_AS_2"/>
</dbReference>
<evidence type="ECO:0000256" key="3">
    <source>
        <dbReference type="ARBA" id="ARBA00006906"/>
    </source>
</evidence>
<keyword evidence="10" id="KW-1185">Reference proteome</keyword>
<dbReference type="PROSITE" id="PS00159">
    <property type="entry name" value="ALDOLASE_KDPG_KHG_1"/>
    <property type="match status" value="1"/>
</dbReference>
<dbReference type="eggNOG" id="COG0800">
    <property type="taxonomic scope" value="Bacteria"/>
</dbReference>